<feature type="compositionally biased region" description="Basic residues" evidence="1">
    <location>
        <begin position="39"/>
        <end position="48"/>
    </location>
</feature>
<dbReference type="GeneID" id="54565808"/>
<evidence type="ECO:0000313" key="3">
    <source>
        <dbReference type="Proteomes" id="UP000799537"/>
    </source>
</evidence>
<dbReference type="Proteomes" id="UP000799537">
    <property type="component" value="Unassembled WGS sequence"/>
</dbReference>
<reference evidence="2" key="1">
    <citation type="journal article" date="2020" name="Stud. Mycol.">
        <title>101 Dothideomycetes genomes: a test case for predicting lifestyles and emergence of pathogens.</title>
        <authorList>
            <person name="Haridas S."/>
            <person name="Albert R."/>
            <person name="Binder M."/>
            <person name="Bloem J."/>
            <person name="Labutti K."/>
            <person name="Salamov A."/>
            <person name="Andreopoulos B."/>
            <person name="Baker S."/>
            <person name="Barry K."/>
            <person name="Bills G."/>
            <person name="Bluhm B."/>
            <person name="Cannon C."/>
            <person name="Castanera R."/>
            <person name="Culley D."/>
            <person name="Daum C."/>
            <person name="Ezra D."/>
            <person name="Gonzalez J."/>
            <person name="Henrissat B."/>
            <person name="Kuo A."/>
            <person name="Liang C."/>
            <person name="Lipzen A."/>
            <person name="Lutzoni F."/>
            <person name="Magnuson J."/>
            <person name="Mondo S."/>
            <person name="Nolan M."/>
            <person name="Ohm R."/>
            <person name="Pangilinan J."/>
            <person name="Park H.-J."/>
            <person name="Ramirez L."/>
            <person name="Alfaro M."/>
            <person name="Sun H."/>
            <person name="Tritt A."/>
            <person name="Yoshinaga Y."/>
            <person name="Zwiers L.-H."/>
            <person name="Turgeon B."/>
            <person name="Goodwin S."/>
            <person name="Spatafora J."/>
            <person name="Crous P."/>
            <person name="Grigoriev I."/>
        </authorList>
    </citation>
    <scope>NUCLEOTIDE SEQUENCE</scope>
    <source>
        <strain evidence="2">ATCC 36951</strain>
    </source>
</reference>
<dbReference type="EMBL" id="ML993593">
    <property type="protein sequence ID" value="KAF2167362.1"/>
    <property type="molecule type" value="Genomic_DNA"/>
</dbReference>
<dbReference type="AlphaFoldDB" id="A0A6A6CN66"/>
<protein>
    <submittedName>
        <fullName evidence="2">Uncharacterized protein</fullName>
    </submittedName>
</protein>
<sequence>MTAPSRYPAQTDTGVHRYNRRKASPPKRKPKPWSSLSRPAKKRTHHPGRTSFASTVIRSLRNPRPLRRTVPVDTRRGKPLEMRKVVRRDSFVMVSRPTEDLRGSKRRGADRRLASSRNRTRKRGTQAMADGVVKTLASNPADKATHRNACARTLGLPELCLMIMEYLGDRYLRNCIVAGGPFEATVRGSSSLSRGFCLNHDAAGNGFQHNPFLFREHILCNHTWIRGACVCDPLGFESVEWSWAGVGTVPTMEIRYAA</sequence>
<feature type="compositionally biased region" description="Basic residues" evidence="1">
    <location>
        <begin position="17"/>
        <end position="31"/>
    </location>
</feature>
<evidence type="ECO:0000256" key="1">
    <source>
        <dbReference type="SAM" id="MobiDB-lite"/>
    </source>
</evidence>
<gene>
    <name evidence="2" type="ORF">M409DRAFT_53968</name>
</gene>
<name>A0A6A6CN66_ZASCE</name>
<dbReference type="RefSeq" id="XP_033668251.1">
    <property type="nucleotide sequence ID" value="XM_033812536.1"/>
</dbReference>
<accession>A0A6A6CN66</accession>
<evidence type="ECO:0000313" key="2">
    <source>
        <dbReference type="EMBL" id="KAF2167362.1"/>
    </source>
</evidence>
<organism evidence="2 3">
    <name type="scientific">Zasmidium cellare ATCC 36951</name>
    <dbReference type="NCBI Taxonomy" id="1080233"/>
    <lineage>
        <taxon>Eukaryota</taxon>
        <taxon>Fungi</taxon>
        <taxon>Dikarya</taxon>
        <taxon>Ascomycota</taxon>
        <taxon>Pezizomycotina</taxon>
        <taxon>Dothideomycetes</taxon>
        <taxon>Dothideomycetidae</taxon>
        <taxon>Mycosphaerellales</taxon>
        <taxon>Mycosphaerellaceae</taxon>
        <taxon>Zasmidium</taxon>
    </lineage>
</organism>
<proteinExistence type="predicted"/>
<feature type="region of interest" description="Disordered" evidence="1">
    <location>
        <begin position="1"/>
        <end position="78"/>
    </location>
</feature>
<keyword evidence="3" id="KW-1185">Reference proteome</keyword>
<feature type="region of interest" description="Disordered" evidence="1">
    <location>
        <begin position="96"/>
        <end position="125"/>
    </location>
</feature>